<gene>
    <name evidence="4" type="ORF">ACH47X_14220</name>
</gene>
<keyword evidence="5" id="KW-1185">Reference proteome</keyword>
<evidence type="ECO:0000259" key="3">
    <source>
        <dbReference type="Pfam" id="PF01179"/>
    </source>
</evidence>
<dbReference type="PANTHER" id="PTHR10638">
    <property type="entry name" value="COPPER AMINE OXIDASE"/>
    <property type="match status" value="1"/>
</dbReference>
<dbReference type="RefSeq" id="WP_397405233.1">
    <property type="nucleotide sequence ID" value="NZ_JBIRYI010000008.1"/>
</dbReference>
<comment type="caution">
    <text evidence="4">The sequence shown here is derived from an EMBL/GenBank/DDBJ whole genome shotgun (WGS) entry which is preliminary data.</text>
</comment>
<feature type="domain" description="Copper amine oxidase catalytic" evidence="3">
    <location>
        <begin position="70"/>
        <end position="436"/>
    </location>
</feature>
<accession>A0ABW7XKK1</accession>
<evidence type="ECO:0000256" key="2">
    <source>
        <dbReference type="SAM" id="MobiDB-lite"/>
    </source>
</evidence>
<dbReference type="InterPro" id="IPR015798">
    <property type="entry name" value="Cu_amine_oxidase_C"/>
</dbReference>
<dbReference type="Gene3D" id="2.70.98.20">
    <property type="entry name" value="Copper amine oxidase, catalytic domain"/>
    <property type="match status" value="1"/>
</dbReference>
<dbReference type="EMBL" id="JBIRYI010000008">
    <property type="protein sequence ID" value="MFI2488067.1"/>
    <property type="molecule type" value="Genomic_DNA"/>
</dbReference>
<dbReference type="Pfam" id="PF01179">
    <property type="entry name" value="Cu_amine_oxid"/>
    <property type="match status" value="1"/>
</dbReference>
<feature type="compositionally biased region" description="Basic and acidic residues" evidence="2">
    <location>
        <begin position="446"/>
        <end position="459"/>
    </location>
</feature>
<evidence type="ECO:0000313" key="4">
    <source>
        <dbReference type="EMBL" id="MFI2488067.1"/>
    </source>
</evidence>
<sequence>MREVSSKRRLVPAIVAAAAIVSLVVAAIMVVEQALPAAPSPRDEDPRVQGSAHVKCAENEPLAQELLSGSVWTMCWRVDASRGLVLEDVHFTPAGADPVLVLAELSIGQLEVPYDTGLRNTEDITTQGFGGSHIMTLTEPECLGERLETYVPKIGDGAMGGGGQDRAVLCQEVVDGGIAYRSGDTTGTEVARRTDLRLSTISKVGWYEYVSQYTFGGDGSIRSDLGATGDLSPEDYGDDPAHGWPVGPGDTDYATSHSHNAVWRVHWALGGRGGQVVEQYDAAPTGEVGPRAPLVEGGLTRIPREGTAQAADRRWWRVVNPEVLNADQHPISYQIELGATTPFQLTQDHEHTGGADGGDSDGGYAVAFTEADDCQLYATANKDGSCGAGVLDFAQDEAELSDVVTWVAVGFHHVARDEDQSPMEMHWQGFTLTPRDLTAQRVDPPSAREDVNGRPADTR</sequence>
<comment type="cofactor">
    <cofactor evidence="1">
        <name>Cu cation</name>
        <dbReference type="ChEBI" id="CHEBI:23378"/>
    </cofactor>
    <text evidence="1">Contains 1 topaquinone per subunit.</text>
</comment>
<dbReference type="InterPro" id="IPR000269">
    <property type="entry name" value="Cu_amine_oxidase"/>
</dbReference>
<protein>
    <recommendedName>
        <fullName evidence="1">Amine oxidase</fullName>
        <ecNumber evidence="1">1.4.3.-</ecNumber>
    </recommendedName>
</protein>
<dbReference type="Proteomes" id="UP001611580">
    <property type="component" value="Unassembled WGS sequence"/>
</dbReference>
<keyword evidence="1" id="KW-0560">Oxidoreductase</keyword>
<dbReference type="EC" id="1.4.3.-" evidence="1"/>
<organism evidence="4 5">
    <name type="scientific">Promicromonospora kroppenstedtii</name>
    <dbReference type="NCBI Taxonomy" id="440482"/>
    <lineage>
        <taxon>Bacteria</taxon>
        <taxon>Bacillati</taxon>
        <taxon>Actinomycetota</taxon>
        <taxon>Actinomycetes</taxon>
        <taxon>Micrococcales</taxon>
        <taxon>Promicromonosporaceae</taxon>
        <taxon>Promicromonospora</taxon>
    </lineage>
</organism>
<dbReference type="PANTHER" id="PTHR10638:SF20">
    <property type="entry name" value="AMINE OXIDASE"/>
    <property type="match status" value="1"/>
</dbReference>
<keyword evidence="1" id="KW-0479">Metal-binding</keyword>
<keyword evidence="1" id="KW-0801">TPQ</keyword>
<proteinExistence type="inferred from homology"/>
<name>A0ABW7XKK1_9MICO</name>
<comment type="similarity">
    <text evidence="1">Belongs to the copper/topaquinone oxidase family.</text>
</comment>
<keyword evidence="1" id="KW-0186">Copper</keyword>
<reference evidence="4 5" key="1">
    <citation type="submission" date="2024-10" db="EMBL/GenBank/DDBJ databases">
        <title>The Natural Products Discovery Center: Release of the First 8490 Sequenced Strains for Exploring Actinobacteria Biosynthetic Diversity.</title>
        <authorList>
            <person name="Kalkreuter E."/>
            <person name="Kautsar S.A."/>
            <person name="Yang D."/>
            <person name="Bader C.D."/>
            <person name="Teijaro C.N."/>
            <person name="Fluegel L."/>
            <person name="Davis C.M."/>
            <person name="Simpson J.R."/>
            <person name="Lauterbach L."/>
            <person name="Steele A.D."/>
            <person name="Gui C."/>
            <person name="Meng S."/>
            <person name="Li G."/>
            <person name="Viehrig K."/>
            <person name="Ye F."/>
            <person name="Su P."/>
            <person name="Kiefer A.F."/>
            <person name="Nichols A."/>
            <person name="Cepeda A.J."/>
            <person name="Yan W."/>
            <person name="Fan B."/>
            <person name="Jiang Y."/>
            <person name="Adhikari A."/>
            <person name="Zheng C.-J."/>
            <person name="Schuster L."/>
            <person name="Cowan T.M."/>
            <person name="Smanski M.J."/>
            <person name="Chevrette M.G."/>
            <person name="De Carvalho L.P.S."/>
            <person name="Shen B."/>
        </authorList>
    </citation>
    <scope>NUCLEOTIDE SEQUENCE [LARGE SCALE GENOMIC DNA]</scope>
    <source>
        <strain evidence="4 5">NPDC019481</strain>
    </source>
</reference>
<feature type="region of interest" description="Disordered" evidence="2">
    <location>
        <begin position="435"/>
        <end position="459"/>
    </location>
</feature>
<comment type="PTM">
    <text evidence="1">Topaquinone (TPQ) is generated by copper-dependent autoxidation of a specific tyrosyl residue.</text>
</comment>
<dbReference type="InterPro" id="IPR036460">
    <property type="entry name" value="Cu_amine_oxidase_C_sf"/>
</dbReference>
<dbReference type="SUPFAM" id="SSF49998">
    <property type="entry name" value="Amine oxidase catalytic domain"/>
    <property type="match status" value="1"/>
</dbReference>
<evidence type="ECO:0000256" key="1">
    <source>
        <dbReference type="RuleBase" id="RU000672"/>
    </source>
</evidence>
<evidence type="ECO:0000313" key="5">
    <source>
        <dbReference type="Proteomes" id="UP001611580"/>
    </source>
</evidence>